<feature type="repeat" description="PPR" evidence="6">
    <location>
        <begin position="391"/>
        <end position="425"/>
    </location>
</feature>
<dbReference type="InterPro" id="IPR050872">
    <property type="entry name" value="PPR_P_subfamily"/>
</dbReference>
<proteinExistence type="inferred from homology"/>
<name>A0A9J6AM50_SOLCO</name>
<sequence length="1193" mass="135022">MLLVKPYRRALHSSTRQVQSKTLDSPPSSSSTLFVDRAVSILKGYDPISLDSISSQFTPQYASSVLFQCRFDKPLVLRFINFARNRQFFNLQCKCISIHILTRFKLYKTAQSLAEDVALKFGDNKGELVFSCLRDTYHSCKSSSAVFDLMVKSYSHLKMIDRAMNIFELAKFNGFMLTVLSYNSILDALIRVSCNGSFELAQKFYDDMVQSGVSPNVYTYNIMIRGLCAKGDLQKGLVVFNEMEKTGCLRNVVTYNTIIGGYCKIGKVDEAVELLKLMQVRNLEPSVVTYNAIINGLCREGRMKETSEILEEMRGKGLVPDEVTYNTLVNGYCREGNFHHALVLHSEMLRNGLSPDVVTYTSLINSMCKTGNLHRAMEFFDQLHARGLYPNDRTYTTLIVGFSQQGLMNEAYKLLNEMISNGLSPSIVTYNALINGHCAVGRMEDALRVTQEMEQRRLVPDVVTYSTIISGFCRNCGLERAFCVKQLMVEKGVLPDVITYSSLIQGLCEQQRLTEACELFQEMLRVGLQPDKFTYTTLIGAYCANGDIKGAFHLHNKMIYKGFFPDVVTYNVLINGLNKQARTREAKRLLFKLLYEQSVPNSVTYDMLIESCKDLELKSAVDLIKGFCMKGLLNEADQVFELMLQKQKKPSEVAYNLLIHGHSRGGNLHRALNLFREMANLGFIPHTVSIIVLMKELFKEGMSEELHQVIQSTLETCKLADGELAKVIVEVNYKEGNMDAVSHTIVNVGELVYSDERHSFERVKFPLCLKIVEGFSQEATGCFHISPQMTVCKFIEKLHLIDLLPMVLTTQVDQLFPCYQLTSHLTEYDVDCQEHLFLALLAEHTKKLLQRDNTIYMRILSQRPNAAAVSASILHKLYGIKLRHIQPDSNWNHSEPDFMGKKGPCFHCGVKQEYLKKGCKKMTRYEVNKPSNGNTHRRMVGGPPSAKRLNVLHGTLKYQANPFQSFHHKAQSSTTLYETILWRNGPPEKPVLCNACRSRWRVRRTLDGYIPRHGNIEIASYQRPSDMKPVYDEKKLEVGIEVSGQDGLKACLEEEMNNISSLGSAGSSSDNCMQMEETNAYKDPLWNPDSVPRRKRSERRKRILSPVERLQRQLHNILQEPDFENISADDENILIYARNKYIPPNEIGLGAELLVSPPTATEHLTSLSPMADDNDASCSVNVPVGNSNSNSNL</sequence>
<evidence type="ECO:0000256" key="6">
    <source>
        <dbReference type="PROSITE-ProRule" id="PRU00708"/>
    </source>
</evidence>
<dbReference type="InterPro" id="IPR013088">
    <property type="entry name" value="Znf_NHR/GATA"/>
</dbReference>
<feature type="repeat" description="PPR" evidence="6">
    <location>
        <begin position="616"/>
        <end position="650"/>
    </location>
</feature>
<evidence type="ECO:0000256" key="7">
    <source>
        <dbReference type="SAM" id="MobiDB-lite"/>
    </source>
</evidence>
<reference evidence="9 10" key="1">
    <citation type="submission" date="2020-09" db="EMBL/GenBank/DDBJ databases">
        <title>De no assembly of potato wild relative species, Solanum commersonii.</title>
        <authorList>
            <person name="Cho K."/>
        </authorList>
    </citation>
    <scope>NUCLEOTIDE SEQUENCE [LARGE SCALE GENOMIC DNA]</scope>
    <source>
        <strain evidence="9">LZ3.2</strain>
        <tissue evidence="9">Leaf</tissue>
    </source>
</reference>
<feature type="compositionally biased region" description="Basic residues" evidence="7">
    <location>
        <begin position="1093"/>
        <end position="1102"/>
    </location>
</feature>
<feature type="region of interest" description="Disordered" evidence="7">
    <location>
        <begin position="1083"/>
        <end position="1102"/>
    </location>
</feature>
<dbReference type="NCBIfam" id="TIGR00756">
    <property type="entry name" value="PPR"/>
    <property type="match status" value="11"/>
</dbReference>
<feature type="repeat" description="PPR" evidence="6">
    <location>
        <begin position="566"/>
        <end position="600"/>
    </location>
</feature>
<keyword evidence="2" id="KW-0677">Repeat</keyword>
<feature type="repeat" description="PPR" evidence="6">
    <location>
        <begin position="251"/>
        <end position="285"/>
    </location>
</feature>
<keyword evidence="5" id="KW-0804">Transcription</keyword>
<dbReference type="GO" id="GO:0008270">
    <property type="term" value="F:zinc ion binding"/>
    <property type="evidence" value="ECO:0007669"/>
    <property type="project" value="InterPro"/>
</dbReference>
<dbReference type="SUPFAM" id="SSF81901">
    <property type="entry name" value="HCP-like"/>
    <property type="match status" value="1"/>
</dbReference>
<dbReference type="PANTHER" id="PTHR46128:SF170">
    <property type="entry name" value="PENTACOTRIPEPTIDE-REPEAT REGION OF PRORP DOMAIN-CONTAINING PROTEIN"/>
    <property type="match status" value="1"/>
</dbReference>
<evidence type="ECO:0000256" key="2">
    <source>
        <dbReference type="ARBA" id="ARBA00022737"/>
    </source>
</evidence>
<evidence type="ECO:0000313" key="9">
    <source>
        <dbReference type="EMBL" id="KAG5625111.1"/>
    </source>
</evidence>
<feature type="repeat" description="PPR" evidence="6">
    <location>
        <begin position="216"/>
        <end position="250"/>
    </location>
</feature>
<feature type="repeat" description="PPR" evidence="6">
    <location>
        <begin position="651"/>
        <end position="685"/>
    </location>
</feature>
<protein>
    <recommendedName>
        <fullName evidence="8">GATA-type domain-containing protein</fullName>
    </recommendedName>
</protein>
<dbReference type="InterPro" id="IPR002885">
    <property type="entry name" value="PPR_rpt"/>
</dbReference>
<dbReference type="Pfam" id="PF12854">
    <property type="entry name" value="PPR_1"/>
    <property type="match status" value="1"/>
</dbReference>
<dbReference type="CDD" id="cd00202">
    <property type="entry name" value="ZnF_GATA"/>
    <property type="match status" value="1"/>
</dbReference>
<evidence type="ECO:0000256" key="1">
    <source>
        <dbReference type="ARBA" id="ARBA00007626"/>
    </source>
</evidence>
<dbReference type="Pfam" id="PF00320">
    <property type="entry name" value="GATA"/>
    <property type="match status" value="1"/>
</dbReference>
<accession>A0A9J6AM50</accession>
<feature type="repeat" description="PPR" evidence="6">
    <location>
        <begin position="461"/>
        <end position="495"/>
    </location>
</feature>
<keyword evidence="10" id="KW-1185">Reference proteome</keyword>
<dbReference type="SMART" id="SM00401">
    <property type="entry name" value="ZnF_GATA"/>
    <property type="match status" value="1"/>
</dbReference>
<feature type="repeat" description="PPR" evidence="6">
    <location>
        <begin position="426"/>
        <end position="460"/>
    </location>
</feature>
<evidence type="ECO:0000256" key="4">
    <source>
        <dbReference type="ARBA" id="ARBA00023125"/>
    </source>
</evidence>
<evidence type="ECO:0000313" key="10">
    <source>
        <dbReference type="Proteomes" id="UP000824120"/>
    </source>
</evidence>
<dbReference type="InterPro" id="IPR000679">
    <property type="entry name" value="Znf_GATA"/>
</dbReference>
<feature type="domain" description="GATA-type" evidence="8">
    <location>
        <begin position="967"/>
        <end position="1019"/>
    </location>
</feature>
<dbReference type="FunFam" id="1.25.40.10:FF:000558">
    <property type="entry name" value="Pentatricopeptide repeat-containing protein At5g39710"/>
    <property type="match status" value="1"/>
</dbReference>
<comment type="similarity">
    <text evidence="1">Belongs to the PPR family. P subfamily.</text>
</comment>
<feature type="repeat" description="PPR" evidence="6">
    <location>
        <begin position="286"/>
        <end position="320"/>
    </location>
</feature>
<dbReference type="PROSITE" id="PS51375">
    <property type="entry name" value="PPR"/>
    <property type="match status" value="14"/>
</dbReference>
<dbReference type="GO" id="GO:0006355">
    <property type="term" value="P:regulation of DNA-templated transcription"/>
    <property type="evidence" value="ECO:0007669"/>
    <property type="project" value="InterPro"/>
</dbReference>
<dbReference type="Proteomes" id="UP000824120">
    <property type="component" value="Chromosome 2"/>
</dbReference>
<dbReference type="GO" id="GO:0043565">
    <property type="term" value="F:sequence-specific DNA binding"/>
    <property type="evidence" value="ECO:0007669"/>
    <property type="project" value="InterPro"/>
</dbReference>
<feature type="repeat" description="PPR" evidence="6">
    <location>
        <begin position="321"/>
        <end position="355"/>
    </location>
</feature>
<dbReference type="Gene3D" id="1.25.40.10">
    <property type="entry name" value="Tetratricopeptide repeat domain"/>
    <property type="match status" value="6"/>
</dbReference>
<dbReference type="AlphaFoldDB" id="A0A9J6AM50"/>
<dbReference type="Pfam" id="PF01535">
    <property type="entry name" value="PPR"/>
    <property type="match status" value="1"/>
</dbReference>
<gene>
    <name evidence="9" type="ORF">H5410_010329</name>
</gene>
<dbReference type="Pfam" id="PF13041">
    <property type="entry name" value="PPR_2"/>
    <property type="match status" value="7"/>
</dbReference>
<keyword evidence="4" id="KW-0238">DNA-binding</keyword>
<dbReference type="PANTHER" id="PTHR46128">
    <property type="entry name" value="MITOCHONDRIAL GROUP I INTRON SPLICING FACTOR CCM1"/>
    <property type="match status" value="1"/>
</dbReference>
<keyword evidence="3" id="KW-0805">Transcription regulation</keyword>
<dbReference type="Gene3D" id="3.30.50.10">
    <property type="entry name" value="Erythroid Transcription Factor GATA-1, subunit A"/>
    <property type="match status" value="1"/>
</dbReference>
<feature type="repeat" description="PPR" evidence="6">
    <location>
        <begin position="356"/>
        <end position="390"/>
    </location>
</feature>
<dbReference type="EMBL" id="JACXVP010000002">
    <property type="protein sequence ID" value="KAG5625111.1"/>
    <property type="molecule type" value="Genomic_DNA"/>
</dbReference>
<organism evidence="9 10">
    <name type="scientific">Solanum commersonii</name>
    <name type="common">Commerson's wild potato</name>
    <name type="synonym">Commerson's nightshade</name>
    <dbReference type="NCBI Taxonomy" id="4109"/>
    <lineage>
        <taxon>Eukaryota</taxon>
        <taxon>Viridiplantae</taxon>
        <taxon>Streptophyta</taxon>
        <taxon>Embryophyta</taxon>
        <taxon>Tracheophyta</taxon>
        <taxon>Spermatophyta</taxon>
        <taxon>Magnoliopsida</taxon>
        <taxon>eudicotyledons</taxon>
        <taxon>Gunneridae</taxon>
        <taxon>Pentapetalae</taxon>
        <taxon>asterids</taxon>
        <taxon>lamiids</taxon>
        <taxon>Solanales</taxon>
        <taxon>Solanaceae</taxon>
        <taxon>Solanoideae</taxon>
        <taxon>Solaneae</taxon>
        <taxon>Solanum</taxon>
    </lineage>
</organism>
<evidence type="ECO:0000256" key="3">
    <source>
        <dbReference type="ARBA" id="ARBA00023015"/>
    </source>
</evidence>
<evidence type="ECO:0000259" key="8">
    <source>
        <dbReference type="SMART" id="SM00401"/>
    </source>
</evidence>
<evidence type="ECO:0000256" key="5">
    <source>
        <dbReference type="ARBA" id="ARBA00023163"/>
    </source>
</evidence>
<feature type="repeat" description="PPR" evidence="6">
    <location>
        <begin position="496"/>
        <end position="530"/>
    </location>
</feature>
<feature type="repeat" description="PPR" evidence="6">
    <location>
        <begin position="531"/>
        <end position="565"/>
    </location>
</feature>
<comment type="caution">
    <text evidence="9">The sequence shown here is derived from an EMBL/GenBank/DDBJ whole genome shotgun (WGS) entry which is preliminary data.</text>
</comment>
<dbReference type="OrthoDB" id="185373at2759"/>
<feature type="repeat" description="PPR" evidence="6">
    <location>
        <begin position="178"/>
        <end position="215"/>
    </location>
</feature>
<dbReference type="InterPro" id="IPR011990">
    <property type="entry name" value="TPR-like_helical_dom_sf"/>
</dbReference>